<comment type="caution">
    <text evidence="1">The sequence shown here is derived from an EMBL/GenBank/DDBJ whole genome shotgun (WGS) entry which is preliminary data.</text>
</comment>
<proteinExistence type="predicted"/>
<name>K6ZGT9_9ALTE</name>
<organism evidence="1 2">
    <name type="scientific">Brumicola pallidula DSM 14239 = ACAM 615</name>
    <dbReference type="NCBI Taxonomy" id="1121922"/>
    <lineage>
        <taxon>Bacteria</taxon>
        <taxon>Pseudomonadati</taxon>
        <taxon>Pseudomonadota</taxon>
        <taxon>Gammaproteobacteria</taxon>
        <taxon>Alteromonadales</taxon>
        <taxon>Alteromonadaceae</taxon>
        <taxon>Brumicola</taxon>
    </lineage>
</organism>
<dbReference type="Proteomes" id="UP000006251">
    <property type="component" value="Unassembled WGS sequence"/>
</dbReference>
<reference evidence="2" key="1">
    <citation type="journal article" date="2014" name="Environ. Microbiol.">
        <title>Comparative genomics of the marine bacterial genus Glaciecola reveals the high degree of genomic diversity and genomic characteristic for cold adaptation.</title>
        <authorList>
            <person name="Qin Q.L."/>
            <person name="Xie B.B."/>
            <person name="Yu Y."/>
            <person name="Shu Y.L."/>
            <person name="Rong J.C."/>
            <person name="Zhang Y.J."/>
            <person name="Zhao D.L."/>
            <person name="Chen X.L."/>
            <person name="Zhang X.Y."/>
            <person name="Chen B."/>
            <person name="Zhou B.C."/>
            <person name="Zhang Y.Z."/>
        </authorList>
    </citation>
    <scope>NUCLEOTIDE SEQUENCE [LARGE SCALE GENOMIC DNA]</scope>
    <source>
        <strain evidence="2">ACAM 615</strain>
    </source>
</reference>
<keyword evidence="2" id="KW-1185">Reference proteome</keyword>
<dbReference type="EMBL" id="BAEQ01000023">
    <property type="protein sequence ID" value="GAC28133.1"/>
    <property type="molecule type" value="Genomic_DNA"/>
</dbReference>
<sequence length="47" mass="5333">MKRAQAYKFELMLFQATVASGLYRSKPSAKLHKHWRLQPPPSASMSG</sequence>
<evidence type="ECO:0000313" key="1">
    <source>
        <dbReference type="EMBL" id="GAC28133.1"/>
    </source>
</evidence>
<dbReference type="AlphaFoldDB" id="K6ZGT9"/>
<accession>K6ZGT9</accession>
<gene>
    <name evidence="1" type="ORF">GPAL_1260</name>
</gene>
<protein>
    <submittedName>
        <fullName evidence="1">Uncharacterized protein</fullName>
    </submittedName>
</protein>
<evidence type="ECO:0000313" key="2">
    <source>
        <dbReference type="Proteomes" id="UP000006251"/>
    </source>
</evidence>